<keyword evidence="8" id="KW-0418">Kinase</keyword>
<evidence type="ECO:0000256" key="6">
    <source>
        <dbReference type="ARBA" id="ARBA00022679"/>
    </source>
</evidence>
<evidence type="ECO:0000256" key="2">
    <source>
        <dbReference type="ARBA" id="ARBA00004651"/>
    </source>
</evidence>
<feature type="transmembrane region" description="Helical" evidence="12">
    <location>
        <begin position="285"/>
        <end position="304"/>
    </location>
</feature>
<dbReference type="EMBL" id="CP043494">
    <property type="protein sequence ID" value="WNG43189.1"/>
    <property type="molecule type" value="Genomic_DNA"/>
</dbReference>
<feature type="transmembrane region" description="Helical" evidence="12">
    <location>
        <begin position="225"/>
        <end position="242"/>
    </location>
</feature>
<keyword evidence="6" id="KW-0808">Transferase</keyword>
<feature type="transmembrane region" description="Helical" evidence="12">
    <location>
        <begin position="96"/>
        <end position="114"/>
    </location>
</feature>
<dbReference type="PANTHER" id="PTHR43711:SF1">
    <property type="entry name" value="HISTIDINE KINASE 1"/>
    <property type="match status" value="1"/>
</dbReference>
<dbReference type="Proteomes" id="UP001611383">
    <property type="component" value="Chromosome"/>
</dbReference>
<dbReference type="InterPro" id="IPR003661">
    <property type="entry name" value="HisK_dim/P_dom"/>
</dbReference>
<dbReference type="Gene3D" id="3.30.450.40">
    <property type="match status" value="1"/>
</dbReference>
<dbReference type="InterPro" id="IPR005467">
    <property type="entry name" value="His_kinase_dom"/>
</dbReference>
<dbReference type="CDD" id="cd00075">
    <property type="entry name" value="HATPase"/>
    <property type="match status" value="1"/>
</dbReference>
<evidence type="ECO:0000256" key="1">
    <source>
        <dbReference type="ARBA" id="ARBA00000085"/>
    </source>
</evidence>
<dbReference type="PANTHER" id="PTHR43711">
    <property type="entry name" value="TWO-COMPONENT HISTIDINE KINASE"/>
    <property type="match status" value="1"/>
</dbReference>
<dbReference type="Pfam" id="PF05231">
    <property type="entry name" value="MASE1"/>
    <property type="match status" value="1"/>
</dbReference>
<dbReference type="InterPro" id="IPR036890">
    <property type="entry name" value="HATPase_C_sf"/>
</dbReference>
<dbReference type="Gene3D" id="3.30.565.10">
    <property type="entry name" value="Histidine kinase-like ATPase, C-terminal domain"/>
    <property type="match status" value="1"/>
</dbReference>
<evidence type="ECO:0000256" key="3">
    <source>
        <dbReference type="ARBA" id="ARBA00012438"/>
    </source>
</evidence>
<keyword evidence="10" id="KW-0902">Two-component regulatory system</keyword>
<keyword evidence="15" id="KW-1185">Reference proteome</keyword>
<dbReference type="SMART" id="SM00388">
    <property type="entry name" value="HisKA"/>
    <property type="match status" value="1"/>
</dbReference>
<dbReference type="SUPFAM" id="SSF47384">
    <property type="entry name" value="Homodimeric domain of signal transducing histidine kinase"/>
    <property type="match status" value="1"/>
</dbReference>
<evidence type="ECO:0000256" key="7">
    <source>
        <dbReference type="ARBA" id="ARBA00022692"/>
    </source>
</evidence>
<sequence>MASMGQGWSRGVSGGVLGRAVLLFGSYFGLKMLSGVFLFRYLESSAIWLPGGLALAVLLRAPRHRWPVYLATLFLADYAIVPFYESQPWDLSLVWALGNSLSAVLGAELMRRWLDMPVTLSRPRDVVGLVIAGGLLGPLPSATLGVGVIVLFAPGLGAGSFWRGFLDWFLADGLGAVLVAPLVLSWGPDRAWPRRSWETLELLGSIVLLALVAHVTFGVLAPQGLLLSLPYLCLPFVLWSALRLGPRGAATAALVLAAFAVWHTTTGRGPFGALPGSVQERVLAVQVFLAVASLSTLVLAAMACDRQRVEQSQRVLAEVGAVLAESMDPRDTLPRVARLVVPEVVPGFALWLADEDGRFVPAVRAGMTPEEEARLLVELRGLTEPSRRQLGPEGASVLVRIQHRGRLLGGMALLQAGHTHPLRPRMVSFAEDLAHHCALALENAHLFEQFQAAIHARDEFIAVAAHELRTPLTALQLQMRSLPRLLQQVPASESLLARHQSLARQVSRLGRLVESLLDVGRINTGQLRLEREPVDLGALVRDVVEHLSGELERAGCEVSISAPPHVTGLWDRTRLEQALTNLLGNALKFGAGQPIEVRVEAWGGRTRLLVTDHGIGVSPEALERIFGRFERAVSSREYGGLGLGLFLTRQIAEAHGGSIQAHSAPGGGATFVLELPTSPSAAPYAPLHDAPPWALAPADPHPT</sequence>
<keyword evidence="9 12" id="KW-1133">Transmembrane helix</keyword>
<evidence type="ECO:0000256" key="4">
    <source>
        <dbReference type="ARBA" id="ARBA00022475"/>
    </source>
</evidence>
<dbReference type="Pfam" id="PF02518">
    <property type="entry name" value="HATPase_c"/>
    <property type="match status" value="1"/>
</dbReference>
<comment type="catalytic activity">
    <reaction evidence="1">
        <text>ATP + protein L-histidine = ADP + protein N-phospho-L-histidine.</text>
        <dbReference type="EC" id="2.7.13.3"/>
    </reaction>
</comment>
<dbReference type="EC" id="2.7.13.3" evidence="3"/>
<keyword evidence="4" id="KW-1003">Cell membrane</keyword>
<reference evidence="14 15" key="1">
    <citation type="submission" date="2019-08" db="EMBL/GenBank/DDBJ databases">
        <title>Archangium and Cystobacter genomes.</title>
        <authorList>
            <person name="Chen I.-C.K."/>
            <person name="Wielgoss S."/>
        </authorList>
    </citation>
    <scope>NUCLEOTIDE SEQUENCE [LARGE SCALE GENOMIC DNA]</scope>
    <source>
        <strain evidence="14 15">Cbm 6</strain>
    </source>
</reference>
<keyword evidence="7 12" id="KW-0812">Transmembrane</keyword>
<proteinExistence type="predicted"/>
<evidence type="ECO:0000256" key="8">
    <source>
        <dbReference type="ARBA" id="ARBA00022777"/>
    </source>
</evidence>
<dbReference type="SUPFAM" id="SSF55874">
    <property type="entry name" value="ATPase domain of HSP90 chaperone/DNA topoisomerase II/histidine kinase"/>
    <property type="match status" value="1"/>
</dbReference>
<feature type="transmembrane region" description="Helical" evidence="12">
    <location>
        <begin position="165"/>
        <end position="187"/>
    </location>
</feature>
<gene>
    <name evidence="14" type="ORF">F0U60_03050</name>
</gene>
<evidence type="ECO:0000256" key="11">
    <source>
        <dbReference type="ARBA" id="ARBA00023136"/>
    </source>
</evidence>
<evidence type="ECO:0000256" key="12">
    <source>
        <dbReference type="SAM" id="Phobius"/>
    </source>
</evidence>
<dbReference type="SUPFAM" id="SSF55781">
    <property type="entry name" value="GAF domain-like"/>
    <property type="match status" value="1"/>
</dbReference>
<dbReference type="Pfam" id="PF00512">
    <property type="entry name" value="HisKA"/>
    <property type="match status" value="1"/>
</dbReference>
<dbReference type="CDD" id="cd00082">
    <property type="entry name" value="HisKA"/>
    <property type="match status" value="1"/>
</dbReference>
<dbReference type="InterPro" id="IPR007895">
    <property type="entry name" value="MASE1"/>
</dbReference>
<feature type="transmembrane region" description="Helical" evidence="12">
    <location>
        <begin position="199"/>
        <end position="219"/>
    </location>
</feature>
<evidence type="ECO:0000256" key="5">
    <source>
        <dbReference type="ARBA" id="ARBA00022553"/>
    </source>
</evidence>
<accession>A0ABY9WJ43</accession>
<dbReference type="SMART" id="SM00387">
    <property type="entry name" value="HATPase_c"/>
    <property type="match status" value="1"/>
</dbReference>
<keyword evidence="5" id="KW-0597">Phosphoprotein</keyword>
<feature type="transmembrane region" description="Helical" evidence="12">
    <location>
        <begin position="126"/>
        <end position="153"/>
    </location>
</feature>
<dbReference type="InterPro" id="IPR003594">
    <property type="entry name" value="HATPase_dom"/>
</dbReference>
<feature type="transmembrane region" description="Helical" evidence="12">
    <location>
        <begin position="36"/>
        <end position="59"/>
    </location>
</feature>
<name>A0ABY9WJ43_9BACT</name>
<feature type="domain" description="Histidine kinase" evidence="13">
    <location>
        <begin position="463"/>
        <end position="679"/>
    </location>
</feature>
<organism evidence="14 15">
    <name type="scientific">Archangium minus</name>
    <dbReference type="NCBI Taxonomy" id="83450"/>
    <lineage>
        <taxon>Bacteria</taxon>
        <taxon>Pseudomonadati</taxon>
        <taxon>Myxococcota</taxon>
        <taxon>Myxococcia</taxon>
        <taxon>Myxococcales</taxon>
        <taxon>Cystobacterineae</taxon>
        <taxon>Archangiaceae</taxon>
        <taxon>Archangium</taxon>
    </lineage>
</organism>
<evidence type="ECO:0000256" key="9">
    <source>
        <dbReference type="ARBA" id="ARBA00022989"/>
    </source>
</evidence>
<keyword evidence="11 12" id="KW-0472">Membrane</keyword>
<feature type="transmembrane region" description="Helical" evidence="12">
    <location>
        <begin position="66"/>
        <end position="84"/>
    </location>
</feature>
<dbReference type="Gene3D" id="1.10.287.130">
    <property type="match status" value="1"/>
</dbReference>
<evidence type="ECO:0000313" key="14">
    <source>
        <dbReference type="EMBL" id="WNG43189.1"/>
    </source>
</evidence>
<feature type="transmembrane region" description="Helical" evidence="12">
    <location>
        <begin position="249"/>
        <end position="265"/>
    </location>
</feature>
<evidence type="ECO:0000259" key="13">
    <source>
        <dbReference type="PROSITE" id="PS50109"/>
    </source>
</evidence>
<dbReference type="InterPro" id="IPR004358">
    <property type="entry name" value="Sig_transdc_His_kin-like_C"/>
</dbReference>
<dbReference type="InterPro" id="IPR036097">
    <property type="entry name" value="HisK_dim/P_sf"/>
</dbReference>
<evidence type="ECO:0000256" key="10">
    <source>
        <dbReference type="ARBA" id="ARBA00023012"/>
    </source>
</evidence>
<dbReference type="InterPro" id="IPR029016">
    <property type="entry name" value="GAF-like_dom_sf"/>
</dbReference>
<protein>
    <recommendedName>
        <fullName evidence="3">histidine kinase</fullName>
        <ecNumber evidence="3">2.7.13.3</ecNumber>
    </recommendedName>
</protein>
<evidence type="ECO:0000313" key="15">
    <source>
        <dbReference type="Proteomes" id="UP001611383"/>
    </source>
</evidence>
<dbReference type="InterPro" id="IPR050736">
    <property type="entry name" value="Sensor_HK_Regulatory"/>
</dbReference>
<comment type="subcellular location">
    <subcellularLocation>
        <location evidence="2">Cell membrane</location>
        <topology evidence="2">Multi-pass membrane protein</topology>
    </subcellularLocation>
</comment>
<dbReference type="PRINTS" id="PR00344">
    <property type="entry name" value="BCTRLSENSOR"/>
</dbReference>
<dbReference type="PROSITE" id="PS50109">
    <property type="entry name" value="HIS_KIN"/>
    <property type="match status" value="1"/>
</dbReference>